<dbReference type="NCBIfam" id="TIGR01965">
    <property type="entry name" value="VCBS_repeat"/>
    <property type="match status" value="9"/>
</dbReference>
<name>A0A7X3LYL7_9HYPH</name>
<dbReference type="PRINTS" id="PR00313">
    <property type="entry name" value="CABNDNGRPT"/>
</dbReference>
<dbReference type="Proteomes" id="UP000433101">
    <property type="component" value="Unassembled WGS sequence"/>
</dbReference>
<dbReference type="InterPro" id="IPR006644">
    <property type="entry name" value="Cadg"/>
</dbReference>
<dbReference type="PROSITE" id="PS50268">
    <property type="entry name" value="CADHERIN_2"/>
    <property type="match status" value="3"/>
</dbReference>
<evidence type="ECO:0000259" key="5">
    <source>
        <dbReference type="PROSITE" id="PS50268"/>
    </source>
</evidence>
<keyword evidence="4" id="KW-0325">Glycoprotein</keyword>
<sequence length="2772" mass="271292">MATVIVEKAGALSHELELVEQETVLEIESGNKIEVADAEIVLSTTEGDDLFLVLSDGKTLKLDGFFAQDGDEPVEVSAGDRSFTASEDLRAELLANLPADDGRAVESTSSIGAQGVPASGYSRAPEVVNESRGVDPADLFPEDLPALEPLRTLARADFDRPATTPLIANALEGGDQGTNDAPVAVADTASTLEDAGAVTGNVLANDTDVDGDALQVSGGAGTVTGTYGTLTLNADGSYSYVADQAAAQALAEGETASDVFSYEVSDGNGGTDTAALTVTVTGTNDGPVAVADVASATEDAGAVTGNVLANDTDGDGDALSVVASGSFTGTYGTLTLNADGSYSYVADQAAAQALAEGQTATDTFTYEVADGNGGTDTATLTVTVTGTNDAPVAVADTAAALEDGGAVSGNVLANDTDVDGDALQVSGGAGTITGTYGTLTLNADGSYSYVTDQAAAQALAEGETASDVFSYDISDGNGGTDTATLTVTVTGTNDAPVAVADTAAALEDGGAVSGNVLANDTDGDGDALSVASGSFTGTYGTLTLNADGSYSYVADQAAAQALAEGETASDVFSYDISDGNGGTDTATLTVTVTGTNDAPVAVADTASTLEDAGAVTGNVLANDTDVDGDALSVASGSFTGTYGTLTLNADGSYSYVADQAAAQALAEGETASDVFSYDISDANGGTDTATLTVRVTGTNDVPVAVADTASALEDGGAATGNVLANDTDGDGDALQVSGGAGTVTGTYGTLTLNADGSYSYVADQAAAQALAEGETASDVFSYDISDGNGGTDTATLTVTVTGTSDGPVAVADTASALEDAGAVTGNVLANDTDVDGDALQVSGGAGTVTGTYGTLTLNADGSYSYVADQAAAQALAEGETASDVFSYEVADGNGGTDAATLTVTVTGTNDGPVAVADTAAALEDGGAVSGNVLANDTDGDGDALQVSGGAGTVTGTYGTLTLTLNADGSYSYVADQAAAQALAEGETASDVFSYEVADGNGGTDTAALTVTVTGTNDGPVAVADTASTLEDAGAVTGNVLANDTDVDGDALSVASGSFTGTYGTLTLNADGSYSYVADQAAAQALAEGETASDVFSYDIFDGNGGTDTATLTVTVTGANDAPSIVSPSAFTVAENTAPVGTVAARDADTGASLGYSITGGADAALFAIDPDTGALRFVSAPDFEAPGDAGGDNTYEVEVSASDGNGGVAVQTVRVTVGDVNEAPTALTLAGGTVRENSAAFTPVGTLGTADPDAGETFTYRLVDSAGGRFTLDGATLRVANGGSLDHEAAPSHDVTVEVTDSGGNTRQETFTISVEDLNERPTDITLSNVSVEENSADGTVIGTLGAIDPDAGETFTYTLLDDAGGRFQIDGDELRVADGGLLDFETAQSHQVTVQVRDSGGSTRQETFTIGVTDVNEATLPPADPGDIDGSNGFVFNGASGSDQSGHSVSSAGDINGDGFDDVIIGAPGNGAGQAHVVFGRADFSALGTINADSLGGIGFTINGAVAGDGAGISVSSAGDVNGDGIADLIIGANDANNAAGRSYVVFGGAGIGAGGTIELSALNGSNGFVLNGAAAGDESGISVSSAGDVNGDGIDDLIVGARLADPSGRTNGGQSYIVFGGGDIGASGSINASSLNGTTGFRLNGGSSERSGISVAAAGDINGDGIDDLIVGANFHGDPDRDGAAYIIFGGQNFSADFDLTAVNGSNGFRLDGFNLGRAGSSVSAAGDIDGDGIEDFIVGAPNGGDAAFDNNGHAYVVFGGQDFASIAGGDGAVDLALINAAGSSGQLRGFRIEGTANFDALGNSVAAAGDINGDGIGDLIIGADNRNGRAYVVFGGQAFASVIDADTIGGSGPNGFVLDGLQSGDRFGYSVSSAGDVNGDGFDDLVIGARSADPNGASSGQSYVIFGGDFTGGVTVGTSGADTLAGSSAADQLVGGLGNDTLVGDGGADVLSGGAGDDTLTIGDADFVRVDGGGGSDTLRLGAGFDLDLTAISNTRLDSIETIDLGSNGNRLTLNAEDVFDINGAAGNVLTVDGSSGNVSFAGLAADHPLAGGTWAASAQQPTAGYTAYEFMVDGEVRATVNVADGLTVDGLTSPVSAQVPAPVDLGDLDGSNGFVVIGQGGDEGGTSVSSAGDINGDGFDDLIIGAPGNDRAYIVFGTNEAVGTNGILNASALNGTNGFTLRGSERDTGLSVSSVGDINGDGIADLIVGAPGTFDSPGTSYVVYGGQAFGSEVVLSGLDGTNGFTLTGPGRSESGYSVSSAGDVNGDGIDDLIIGGNRADPSGRTDAGQSYIVFGGQNFGSGFSLASLDGSNGFIITGGDGERLGGSVSSAGDINGDGIDDLIVGAPRYGGLFNEHGAAYVVFGGQAHGGELDVQNLDGTNGFRLNGFSLARAGYSVSSAGDINGDGIADLVIGAARADDSPLSNNGQSFVVFGGQDFAALAADGDIDLQTLGQAGNSQGFRITGGSSGDLLGSSVSSAGDVNGDGIDDLIVGASGADSLTGSVYVLFGGQAFGNNIAADSIGNGGPDGFALDGLAPFGRAGTSVSSAGDVNGDGFDDLIVGGRGDGTADNYSGRSYVIFGGNFSGGVTIGTDGNDTLNGSAGANQLVGGLGNDTLVGAGGADVLSGGAGDDTLTISDGSFVRIDGGAGSDTLRFDAPIDLDLTAISNGRIDGIETVDLANDGGNSRLTLNIEDVFDLNDTAGNVLEVLGDTGDTVDFATLAGGHPNAGGVWSAGTDNGASTAYEYMMGGEVLATVTIDNDVNVTGVV</sequence>
<keyword evidence="7" id="KW-1185">Reference proteome</keyword>
<keyword evidence="3" id="KW-0378">Hydrolase</keyword>
<keyword evidence="2" id="KW-0677">Repeat</keyword>
<dbReference type="SUPFAM" id="SSF51120">
    <property type="entry name" value="beta-Roll"/>
    <property type="match status" value="1"/>
</dbReference>
<dbReference type="NCBIfam" id="NF012211">
    <property type="entry name" value="tand_rpt_95"/>
    <property type="match status" value="9"/>
</dbReference>
<gene>
    <name evidence="6" type="ORF">GR183_21545</name>
</gene>
<dbReference type="InterPro" id="IPR010221">
    <property type="entry name" value="VCBS_dom"/>
</dbReference>
<dbReference type="InterPro" id="IPR013519">
    <property type="entry name" value="Int_alpha_beta-p"/>
</dbReference>
<dbReference type="RefSeq" id="WP_160777750.1">
    <property type="nucleotide sequence ID" value="NZ_WUMV01000013.1"/>
</dbReference>
<dbReference type="Pfam" id="PF17803">
    <property type="entry name" value="Cadherin_4"/>
    <property type="match status" value="9"/>
</dbReference>
<dbReference type="InterPro" id="IPR013783">
    <property type="entry name" value="Ig-like_fold"/>
</dbReference>
<dbReference type="PRINTS" id="PR01185">
    <property type="entry name" value="INTEGRINA"/>
</dbReference>
<dbReference type="InterPro" id="IPR040853">
    <property type="entry name" value="RapA2_cadherin-like"/>
</dbReference>
<proteinExistence type="predicted"/>
<dbReference type="SUPFAM" id="SSF69318">
    <property type="entry name" value="Integrin alpha N-terminal domain"/>
    <property type="match status" value="3"/>
</dbReference>
<dbReference type="GO" id="GO:0008305">
    <property type="term" value="C:integrin complex"/>
    <property type="evidence" value="ECO:0007669"/>
    <property type="project" value="InterPro"/>
</dbReference>
<dbReference type="Gene3D" id="2.60.40.60">
    <property type="entry name" value="Cadherins"/>
    <property type="match status" value="3"/>
</dbReference>
<dbReference type="InterPro" id="IPR000413">
    <property type="entry name" value="Integrin_alpha"/>
</dbReference>
<dbReference type="GO" id="GO:0005509">
    <property type="term" value="F:calcium ion binding"/>
    <property type="evidence" value="ECO:0007669"/>
    <property type="project" value="InterPro"/>
</dbReference>
<dbReference type="InterPro" id="IPR028994">
    <property type="entry name" value="Integrin_alpha_N"/>
</dbReference>
<reference evidence="6 7" key="1">
    <citation type="submission" date="2019-12" db="EMBL/GenBank/DDBJ databases">
        <authorList>
            <person name="Li M."/>
        </authorList>
    </citation>
    <scope>NUCLEOTIDE SEQUENCE [LARGE SCALE GENOMIC DNA]</scope>
    <source>
        <strain evidence="6 7">GBMRC 2046</strain>
    </source>
</reference>
<dbReference type="GO" id="GO:0007156">
    <property type="term" value="P:homophilic cell adhesion via plasma membrane adhesion molecules"/>
    <property type="evidence" value="ECO:0007669"/>
    <property type="project" value="InterPro"/>
</dbReference>
<dbReference type="SMART" id="SM00191">
    <property type="entry name" value="Int_alpha"/>
    <property type="match status" value="14"/>
</dbReference>
<dbReference type="Gene3D" id="2.60.40.10">
    <property type="entry name" value="Immunoglobulins"/>
    <property type="match status" value="9"/>
</dbReference>
<dbReference type="InterPro" id="IPR011049">
    <property type="entry name" value="Serralysin-like_metalloprot_C"/>
</dbReference>
<dbReference type="EMBL" id="WUMV01000013">
    <property type="protein sequence ID" value="MXN67497.1"/>
    <property type="molecule type" value="Genomic_DNA"/>
</dbReference>
<dbReference type="Gene3D" id="2.130.10.130">
    <property type="entry name" value="Integrin alpha, N-terminal"/>
    <property type="match status" value="8"/>
</dbReference>
<keyword evidence="1" id="KW-0732">Signal</keyword>
<accession>A0A7X3LYL7</accession>
<evidence type="ECO:0000313" key="6">
    <source>
        <dbReference type="EMBL" id="MXN67497.1"/>
    </source>
</evidence>
<feature type="domain" description="Cadherin" evidence="5">
    <location>
        <begin position="1124"/>
        <end position="1226"/>
    </location>
</feature>
<dbReference type="Pfam" id="PF01839">
    <property type="entry name" value="FG-GAP"/>
    <property type="match status" value="14"/>
</dbReference>
<protein>
    <submittedName>
        <fullName evidence="6">Tandem-95 repeat protein</fullName>
    </submittedName>
</protein>
<evidence type="ECO:0000313" key="7">
    <source>
        <dbReference type="Proteomes" id="UP000433101"/>
    </source>
</evidence>
<evidence type="ECO:0000256" key="2">
    <source>
        <dbReference type="ARBA" id="ARBA00022737"/>
    </source>
</evidence>
<dbReference type="CDD" id="cd11304">
    <property type="entry name" value="Cadherin_repeat"/>
    <property type="match status" value="3"/>
</dbReference>
<dbReference type="SMART" id="SM00736">
    <property type="entry name" value="CADG"/>
    <property type="match status" value="3"/>
</dbReference>
<dbReference type="InterPro" id="IPR015919">
    <property type="entry name" value="Cadherin-like_sf"/>
</dbReference>
<comment type="caution">
    <text evidence="6">The sequence shown here is derived from an EMBL/GenBank/DDBJ whole genome shotgun (WGS) entry which is preliminary data.</text>
</comment>
<dbReference type="GO" id="GO:0016787">
    <property type="term" value="F:hydrolase activity"/>
    <property type="evidence" value="ECO:0007669"/>
    <property type="project" value="UniProtKB-KW"/>
</dbReference>
<evidence type="ECO:0000256" key="3">
    <source>
        <dbReference type="ARBA" id="ARBA00022801"/>
    </source>
</evidence>
<dbReference type="InterPro" id="IPR001343">
    <property type="entry name" value="Hemolysn_Ca-bd"/>
</dbReference>
<dbReference type="PANTHER" id="PTHR23221:SF7">
    <property type="entry name" value="PHOSPHATIDYLINOSITOL-GLYCAN-SPECIFIC PHOSPHOLIPASE D"/>
    <property type="match status" value="1"/>
</dbReference>
<dbReference type="PROSITE" id="PS51470">
    <property type="entry name" value="FG_GAP"/>
    <property type="match status" value="12"/>
</dbReference>
<dbReference type="SMART" id="SM00112">
    <property type="entry name" value="CA"/>
    <property type="match status" value="3"/>
</dbReference>
<dbReference type="Pfam" id="PF00353">
    <property type="entry name" value="HemolysinCabind"/>
    <property type="match status" value="2"/>
</dbReference>
<feature type="domain" description="Cadherin" evidence="5">
    <location>
        <begin position="1324"/>
        <end position="1425"/>
    </location>
</feature>
<dbReference type="SUPFAM" id="SSF49313">
    <property type="entry name" value="Cadherin-like"/>
    <property type="match status" value="3"/>
</dbReference>
<organism evidence="6 7">
    <name type="scientific">Stappia sediminis</name>
    <dbReference type="NCBI Taxonomy" id="2692190"/>
    <lineage>
        <taxon>Bacteria</taxon>
        <taxon>Pseudomonadati</taxon>
        <taxon>Pseudomonadota</taxon>
        <taxon>Alphaproteobacteria</taxon>
        <taxon>Hyphomicrobiales</taxon>
        <taxon>Stappiaceae</taxon>
        <taxon>Stappia</taxon>
    </lineage>
</organism>
<dbReference type="InterPro" id="IPR002126">
    <property type="entry name" value="Cadherin-like_dom"/>
</dbReference>
<dbReference type="InterPro" id="IPR013517">
    <property type="entry name" value="FG-GAP"/>
</dbReference>
<dbReference type="PANTHER" id="PTHR23221">
    <property type="entry name" value="GLYCOSYLPHOSPHATIDYLINOSITOL PHOSPHOLIPASE D"/>
    <property type="match status" value="1"/>
</dbReference>
<feature type="domain" description="Cadherin" evidence="5">
    <location>
        <begin position="1233"/>
        <end position="1324"/>
    </location>
</feature>
<dbReference type="PROSITE" id="PS00330">
    <property type="entry name" value="HEMOLYSIN_CALCIUM"/>
    <property type="match status" value="2"/>
</dbReference>
<evidence type="ECO:0000256" key="1">
    <source>
        <dbReference type="ARBA" id="ARBA00022729"/>
    </source>
</evidence>
<dbReference type="Pfam" id="PF00028">
    <property type="entry name" value="Cadherin"/>
    <property type="match status" value="3"/>
</dbReference>
<evidence type="ECO:0000256" key="4">
    <source>
        <dbReference type="ARBA" id="ARBA00023180"/>
    </source>
</evidence>
<dbReference type="InterPro" id="IPR018511">
    <property type="entry name" value="Hemolysin-typ_Ca-bd_CS"/>
</dbReference>